<evidence type="ECO:0000256" key="2">
    <source>
        <dbReference type="ARBA" id="ARBA00022980"/>
    </source>
</evidence>
<reference evidence="5 6" key="1">
    <citation type="submission" date="2019-04" db="EMBL/GenBank/DDBJ databases">
        <title>High contiguity whole genome sequence and gene annotation resource for two Venturia nashicola isolates.</title>
        <authorList>
            <person name="Prokchorchik M."/>
            <person name="Won K."/>
            <person name="Lee Y."/>
            <person name="Choi E.D."/>
            <person name="Segonzac C."/>
            <person name="Sohn K.H."/>
        </authorList>
    </citation>
    <scope>NUCLEOTIDE SEQUENCE [LARGE SCALE GENOMIC DNA]</scope>
    <source>
        <strain evidence="5 6">PRI2</strain>
    </source>
</reference>
<evidence type="ECO:0000313" key="6">
    <source>
        <dbReference type="Proteomes" id="UP000298493"/>
    </source>
</evidence>
<dbReference type="Pfam" id="PF00886">
    <property type="entry name" value="Ribosomal_S16"/>
    <property type="match status" value="1"/>
</dbReference>
<dbReference type="Gene3D" id="3.30.1320.10">
    <property type="match status" value="1"/>
</dbReference>
<dbReference type="EMBL" id="SNSC02000006">
    <property type="protein sequence ID" value="TID23734.1"/>
    <property type="molecule type" value="Genomic_DNA"/>
</dbReference>
<dbReference type="GO" id="GO:0032543">
    <property type="term" value="P:mitochondrial translation"/>
    <property type="evidence" value="ECO:0007669"/>
    <property type="project" value="TreeGrafter"/>
</dbReference>
<proteinExistence type="inferred from homology"/>
<keyword evidence="3" id="KW-0687">Ribonucleoprotein</keyword>
<sequence>MVVRIRLARFGKRNKPFYNIVVAQARTARNSLPLEVLGTYNPIPQEPQEQPSSIGDITSSTKEPEVRRKFKDIKLDVSRAKYWLGVGAQPSDPAWRLLSMVGIMEPKFTKQKNREMAAAADARMRLKQSSVKR</sequence>
<dbReference type="NCBIfam" id="TIGR00002">
    <property type="entry name" value="S16"/>
    <property type="match status" value="1"/>
</dbReference>
<dbReference type="SUPFAM" id="SSF54565">
    <property type="entry name" value="Ribosomal protein S16"/>
    <property type="match status" value="1"/>
</dbReference>
<dbReference type="InterPro" id="IPR000307">
    <property type="entry name" value="Ribosomal_bS16"/>
</dbReference>
<dbReference type="PANTHER" id="PTHR12919:SF20">
    <property type="entry name" value="SMALL RIBOSOMAL SUBUNIT PROTEIN BS16M"/>
    <property type="match status" value="1"/>
</dbReference>
<evidence type="ECO:0000256" key="4">
    <source>
        <dbReference type="SAM" id="MobiDB-lite"/>
    </source>
</evidence>
<evidence type="ECO:0000256" key="1">
    <source>
        <dbReference type="ARBA" id="ARBA00006668"/>
    </source>
</evidence>
<organism evidence="5 6">
    <name type="scientific">Venturia nashicola</name>
    <dbReference type="NCBI Taxonomy" id="86259"/>
    <lineage>
        <taxon>Eukaryota</taxon>
        <taxon>Fungi</taxon>
        <taxon>Dikarya</taxon>
        <taxon>Ascomycota</taxon>
        <taxon>Pezizomycotina</taxon>
        <taxon>Dothideomycetes</taxon>
        <taxon>Pleosporomycetidae</taxon>
        <taxon>Venturiales</taxon>
        <taxon>Venturiaceae</taxon>
        <taxon>Venturia</taxon>
    </lineage>
</organism>
<dbReference type="PROSITE" id="PS00732">
    <property type="entry name" value="RIBOSOMAL_S16"/>
    <property type="match status" value="1"/>
</dbReference>
<comment type="similarity">
    <text evidence="1">Belongs to the bacterial ribosomal protein bS16 family.</text>
</comment>
<accession>A0A4Z1PNC2</accession>
<dbReference type="GO" id="GO:0005763">
    <property type="term" value="C:mitochondrial small ribosomal subunit"/>
    <property type="evidence" value="ECO:0007669"/>
    <property type="project" value="TreeGrafter"/>
</dbReference>
<dbReference type="PANTHER" id="PTHR12919">
    <property type="entry name" value="30S RIBOSOMAL PROTEIN S16"/>
    <property type="match status" value="1"/>
</dbReference>
<feature type="compositionally biased region" description="Low complexity" evidence="4">
    <location>
        <begin position="42"/>
        <end position="54"/>
    </location>
</feature>
<gene>
    <name evidence="5" type="ORF">E6O75_ATG03370</name>
</gene>
<dbReference type="InterPro" id="IPR020592">
    <property type="entry name" value="Ribosomal_bS16_CS"/>
</dbReference>
<keyword evidence="2 5" id="KW-0689">Ribosomal protein</keyword>
<dbReference type="GO" id="GO:0003735">
    <property type="term" value="F:structural constituent of ribosome"/>
    <property type="evidence" value="ECO:0007669"/>
    <property type="project" value="InterPro"/>
</dbReference>
<evidence type="ECO:0000256" key="3">
    <source>
        <dbReference type="ARBA" id="ARBA00023274"/>
    </source>
</evidence>
<dbReference type="STRING" id="86259.A0A4Z1PNC2"/>
<dbReference type="OrthoDB" id="407221at2759"/>
<comment type="caution">
    <text evidence="5">The sequence shown here is derived from an EMBL/GenBank/DDBJ whole genome shotgun (WGS) entry which is preliminary data.</text>
</comment>
<dbReference type="AlphaFoldDB" id="A0A4Z1PNC2"/>
<feature type="region of interest" description="Disordered" evidence="4">
    <location>
        <begin position="39"/>
        <end position="65"/>
    </location>
</feature>
<protein>
    <submittedName>
        <fullName evidence="5">Ribosomal protein S16</fullName>
    </submittedName>
</protein>
<dbReference type="HAMAP" id="MF_00385">
    <property type="entry name" value="Ribosomal_bS16"/>
    <property type="match status" value="1"/>
</dbReference>
<keyword evidence="6" id="KW-1185">Reference proteome</keyword>
<evidence type="ECO:0000313" key="5">
    <source>
        <dbReference type="EMBL" id="TID23734.1"/>
    </source>
</evidence>
<name>A0A4Z1PNC2_9PEZI</name>
<dbReference type="Proteomes" id="UP000298493">
    <property type="component" value="Unassembled WGS sequence"/>
</dbReference>
<dbReference type="InterPro" id="IPR023803">
    <property type="entry name" value="Ribosomal_bS16_dom_sf"/>
</dbReference>